<evidence type="ECO:0000259" key="4">
    <source>
        <dbReference type="Pfam" id="PF07859"/>
    </source>
</evidence>
<proteinExistence type="inferred from homology"/>
<evidence type="ECO:0000256" key="3">
    <source>
        <dbReference type="PROSITE-ProRule" id="PRU10038"/>
    </source>
</evidence>
<dbReference type="PANTHER" id="PTHR48081:SF30">
    <property type="entry name" value="ACETYL-HYDROLASE LIPR-RELATED"/>
    <property type="match status" value="1"/>
</dbReference>
<dbReference type="PANTHER" id="PTHR48081">
    <property type="entry name" value="AB HYDROLASE SUPERFAMILY PROTEIN C4A8.06C"/>
    <property type="match status" value="1"/>
</dbReference>
<dbReference type="InterPro" id="IPR029058">
    <property type="entry name" value="AB_hydrolase_fold"/>
</dbReference>
<dbReference type="Pfam" id="PF07859">
    <property type="entry name" value="Abhydrolase_3"/>
    <property type="match status" value="1"/>
</dbReference>
<comment type="similarity">
    <text evidence="1">Belongs to the 'GDXG' lipolytic enzyme family.</text>
</comment>
<keyword evidence="6" id="KW-1185">Reference proteome</keyword>
<dbReference type="RefSeq" id="WP_278246569.1">
    <property type="nucleotide sequence ID" value="NZ_FOIZ01000001.1"/>
</dbReference>
<evidence type="ECO:0000313" key="6">
    <source>
        <dbReference type="Proteomes" id="UP000199167"/>
    </source>
</evidence>
<dbReference type="GO" id="GO:0004806">
    <property type="term" value="F:triacylglycerol lipase activity"/>
    <property type="evidence" value="ECO:0007669"/>
    <property type="project" value="TreeGrafter"/>
</dbReference>
<dbReference type="Proteomes" id="UP000199167">
    <property type="component" value="Unassembled WGS sequence"/>
</dbReference>
<dbReference type="InterPro" id="IPR050300">
    <property type="entry name" value="GDXG_lipolytic_enzyme"/>
</dbReference>
<dbReference type="PROSITE" id="PS01174">
    <property type="entry name" value="LIPASE_GDXG_SER"/>
    <property type="match status" value="1"/>
</dbReference>
<dbReference type="InterPro" id="IPR013094">
    <property type="entry name" value="AB_hydrolase_3"/>
</dbReference>
<evidence type="ECO:0000256" key="1">
    <source>
        <dbReference type="ARBA" id="ARBA00010515"/>
    </source>
</evidence>
<reference evidence="5 6" key="1">
    <citation type="submission" date="2016-10" db="EMBL/GenBank/DDBJ databases">
        <authorList>
            <person name="de Groot N.N."/>
        </authorList>
    </citation>
    <scope>NUCLEOTIDE SEQUENCE [LARGE SCALE GENOMIC DNA]</scope>
    <source>
        <strain evidence="5 6">DSM 17925</strain>
    </source>
</reference>
<feature type="domain" description="Alpha/beta hydrolase fold-3" evidence="4">
    <location>
        <begin position="110"/>
        <end position="310"/>
    </location>
</feature>
<protein>
    <submittedName>
        <fullName evidence="5">Acetyl esterase/lipase</fullName>
    </submittedName>
</protein>
<sequence>MPKNPYHPVASTLKPTIVSRLDLLSRPSLALSMLSRSQKLLNVYARYVQKPCLAAVSNNWLARKTYTVNAIMAYKTPMGYRQRDVSLTHDGCTVSAAYCSRNTKPTNGTLLYIHGGGFIIGNLRGCRHVIAELAALSGQRGVYVDWRLAPEHPFPAGLDDAETAYMALLADPESGPITIAGDSAGGNLTLALLHRLLRKGVAPPAACVCFSPIVDLHLINPSLAENLKKDALVPMSWGQRGVDAYLSGQDPNNPEISPIFGSFKGAGPVLIQCDRHEVLYDDGCLMADKLRADGVEVTLTTTTALPHVWQYFVGRSPEADASVAEAAAFLKNAVAAAAELGKGAAQPKSA</sequence>
<gene>
    <name evidence="5" type="ORF">SAMN04488515_2241</name>
</gene>
<keyword evidence="2" id="KW-0378">Hydrolase</keyword>
<dbReference type="STRING" id="364200.SAMN04488515_2241"/>
<accession>A0A1I0QX74</accession>
<evidence type="ECO:0000313" key="5">
    <source>
        <dbReference type="EMBL" id="SEW31623.1"/>
    </source>
</evidence>
<dbReference type="Gene3D" id="3.40.50.1820">
    <property type="entry name" value="alpha/beta hydrolase"/>
    <property type="match status" value="1"/>
</dbReference>
<organism evidence="5 6">
    <name type="scientific">Cognatiyoonia koreensis</name>
    <dbReference type="NCBI Taxonomy" id="364200"/>
    <lineage>
        <taxon>Bacteria</taxon>
        <taxon>Pseudomonadati</taxon>
        <taxon>Pseudomonadota</taxon>
        <taxon>Alphaproteobacteria</taxon>
        <taxon>Rhodobacterales</taxon>
        <taxon>Paracoccaceae</taxon>
        <taxon>Cognatiyoonia</taxon>
    </lineage>
</organism>
<dbReference type="InterPro" id="IPR033140">
    <property type="entry name" value="Lipase_GDXG_put_SER_AS"/>
</dbReference>
<feature type="active site" evidence="3">
    <location>
        <position position="183"/>
    </location>
</feature>
<evidence type="ECO:0000256" key="2">
    <source>
        <dbReference type="ARBA" id="ARBA00022801"/>
    </source>
</evidence>
<dbReference type="EMBL" id="FOIZ01000001">
    <property type="protein sequence ID" value="SEW31623.1"/>
    <property type="molecule type" value="Genomic_DNA"/>
</dbReference>
<name>A0A1I0QX74_9RHOB</name>
<dbReference type="SUPFAM" id="SSF53474">
    <property type="entry name" value="alpha/beta-Hydrolases"/>
    <property type="match status" value="1"/>
</dbReference>
<dbReference type="AlphaFoldDB" id="A0A1I0QX74"/>